<name>A0A4S8NT96_9HYPH</name>
<accession>A0A4S8NT96</accession>
<proteinExistence type="predicted"/>
<dbReference type="RefSeq" id="WP_136600141.1">
    <property type="nucleotide sequence ID" value="NZ_STGV01000007.1"/>
</dbReference>
<reference evidence="1 2" key="1">
    <citation type="submission" date="2019-04" db="EMBL/GenBank/DDBJ databases">
        <title>Genome sequence of strain shin9-1.</title>
        <authorList>
            <person name="Gao J."/>
            <person name="Sun J."/>
        </authorList>
    </citation>
    <scope>NUCLEOTIDE SEQUENCE [LARGE SCALE GENOMIC DNA]</scope>
    <source>
        <strain evidence="2">shin9-1</strain>
    </source>
</reference>
<evidence type="ECO:0008006" key="3">
    <source>
        <dbReference type="Google" id="ProtNLM"/>
    </source>
</evidence>
<comment type="caution">
    <text evidence="1">The sequence shown here is derived from an EMBL/GenBank/DDBJ whole genome shotgun (WGS) entry which is preliminary data.</text>
</comment>
<dbReference type="AlphaFoldDB" id="A0A4S8NT96"/>
<dbReference type="OrthoDB" id="8404046at2"/>
<sequence length="132" mass="14468">MIMPQPQILIAETQYFIALDVEHLLDAAISCDIQIVPLNALAEALEKQRFDIAIIEAEARTTVNIERAAMIEAKGATVIFLSSYAVNEPDPVHVGSRLQVQKPLIHNELLGVVRQVLKQLPGSDSEGLLDNS</sequence>
<evidence type="ECO:0000313" key="2">
    <source>
        <dbReference type="Proteomes" id="UP000308828"/>
    </source>
</evidence>
<dbReference type="Gene3D" id="3.40.50.2300">
    <property type="match status" value="1"/>
</dbReference>
<dbReference type="InterPro" id="IPR011006">
    <property type="entry name" value="CheY-like_superfamily"/>
</dbReference>
<protein>
    <recommendedName>
        <fullName evidence="3">Response regulatory domain-containing protein</fullName>
    </recommendedName>
</protein>
<keyword evidence="2" id="KW-1185">Reference proteome</keyword>
<evidence type="ECO:0000313" key="1">
    <source>
        <dbReference type="EMBL" id="THV20683.1"/>
    </source>
</evidence>
<dbReference type="SUPFAM" id="SSF52172">
    <property type="entry name" value="CheY-like"/>
    <property type="match status" value="1"/>
</dbReference>
<dbReference type="Proteomes" id="UP000308828">
    <property type="component" value="Unassembled WGS sequence"/>
</dbReference>
<organism evidence="1 2">
    <name type="scientific">Peteryoungia ipomoeae</name>
    <dbReference type="NCBI Taxonomy" id="1210932"/>
    <lineage>
        <taxon>Bacteria</taxon>
        <taxon>Pseudomonadati</taxon>
        <taxon>Pseudomonadota</taxon>
        <taxon>Alphaproteobacteria</taxon>
        <taxon>Hyphomicrobiales</taxon>
        <taxon>Rhizobiaceae</taxon>
        <taxon>Peteryoungia</taxon>
    </lineage>
</organism>
<gene>
    <name evidence="1" type="ORF">FAA97_19005</name>
</gene>
<dbReference type="EMBL" id="STGV01000007">
    <property type="protein sequence ID" value="THV20683.1"/>
    <property type="molecule type" value="Genomic_DNA"/>
</dbReference>